<proteinExistence type="predicted"/>
<protein>
    <submittedName>
        <fullName evidence="1">Uncharacterized protein</fullName>
    </submittedName>
</protein>
<comment type="caution">
    <text evidence="1">The sequence shown here is derived from an EMBL/GenBank/DDBJ whole genome shotgun (WGS) entry which is preliminary data.</text>
</comment>
<organism evidence="1">
    <name type="scientific">bioreactor metagenome</name>
    <dbReference type="NCBI Taxonomy" id="1076179"/>
    <lineage>
        <taxon>unclassified sequences</taxon>
        <taxon>metagenomes</taxon>
        <taxon>ecological metagenomes</taxon>
    </lineage>
</organism>
<dbReference type="InterPro" id="IPR047907">
    <property type="entry name" value="CD1375-like"/>
</dbReference>
<dbReference type="EMBL" id="VSSQ01000007">
    <property type="protein sequence ID" value="MPL58593.1"/>
    <property type="molecule type" value="Genomic_DNA"/>
</dbReference>
<accession>A0A644SVF0</accession>
<dbReference type="NCBIfam" id="NF040910">
    <property type="entry name" value="CD1375_fam"/>
    <property type="match status" value="1"/>
</dbReference>
<dbReference type="AlphaFoldDB" id="A0A644SVF0"/>
<reference evidence="1" key="1">
    <citation type="submission" date="2019-08" db="EMBL/GenBank/DDBJ databases">
        <authorList>
            <person name="Kucharzyk K."/>
            <person name="Murdoch R.W."/>
            <person name="Higgins S."/>
            <person name="Loffler F."/>
        </authorList>
    </citation>
    <scope>NUCLEOTIDE SEQUENCE</scope>
</reference>
<gene>
    <name evidence="1" type="ORF">SDC9_04127</name>
</gene>
<name>A0A644SVF0_9ZZZZ</name>
<sequence length="40" mass="4659">MLISWKITAYAYLVKAGRMVLETDVPEEYREAVAERLITE</sequence>
<evidence type="ECO:0000313" key="1">
    <source>
        <dbReference type="EMBL" id="MPL58593.1"/>
    </source>
</evidence>